<dbReference type="AlphaFoldDB" id="A0A8X6ML09"/>
<evidence type="ECO:0000313" key="2">
    <source>
        <dbReference type="Proteomes" id="UP000887013"/>
    </source>
</evidence>
<dbReference type="EMBL" id="BMAW01047803">
    <property type="protein sequence ID" value="GFS62769.1"/>
    <property type="molecule type" value="Genomic_DNA"/>
</dbReference>
<comment type="caution">
    <text evidence="1">The sequence shown here is derived from an EMBL/GenBank/DDBJ whole genome shotgun (WGS) entry which is preliminary data.</text>
</comment>
<organism evidence="1 2">
    <name type="scientific">Nephila pilipes</name>
    <name type="common">Giant wood spider</name>
    <name type="synonym">Nephila maculata</name>
    <dbReference type="NCBI Taxonomy" id="299642"/>
    <lineage>
        <taxon>Eukaryota</taxon>
        <taxon>Metazoa</taxon>
        <taxon>Ecdysozoa</taxon>
        <taxon>Arthropoda</taxon>
        <taxon>Chelicerata</taxon>
        <taxon>Arachnida</taxon>
        <taxon>Araneae</taxon>
        <taxon>Araneomorphae</taxon>
        <taxon>Entelegynae</taxon>
        <taxon>Araneoidea</taxon>
        <taxon>Nephilidae</taxon>
        <taxon>Nephila</taxon>
    </lineage>
</organism>
<name>A0A8X6ML09_NEPPI</name>
<proteinExistence type="predicted"/>
<sequence>METFIAVRVMSPSRLDKFRVCESSHKHRHKCESFWAVLKPYRKYLGFEETEIGLRRGKFCDSAQGHEVHELPLMDNFSLIAKSVVIIQRLTFIIREHAYVFVNCTVIQNSSDHNTTFDTEIKEWKNDSTSSIDVV</sequence>
<dbReference type="Proteomes" id="UP000887013">
    <property type="component" value="Unassembled WGS sequence"/>
</dbReference>
<accession>A0A8X6ML09</accession>
<keyword evidence="2" id="KW-1185">Reference proteome</keyword>
<protein>
    <submittedName>
        <fullName evidence="1">Uncharacterized protein</fullName>
    </submittedName>
</protein>
<reference evidence="1" key="1">
    <citation type="submission" date="2020-08" db="EMBL/GenBank/DDBJ databases">
        <title>Multicomponent nature underlies the extraordinary mechanical properties of spider dragline silk.</title>
        <authorList>
            <person name="Kono N."/>
            <person name="Nakamura H."/>
            <person name="Mori M."/>
            <person name="Yoshida Y."/>
            <person name="Ohtoshi R."/>
            <person name="Malay A.D."/>
            <person name="Moran D.A.P."/>
            <person name="Tomita M."/>
            <person name="Numata K."/>
            <person name="Arakawa K."/>
        </authorList>
    </citation>
    <scope>NUCLEOTIDE SEQUENCE</scope>
</reference>
<evidence type="ECO:0000313" key="1">
    <source>
        <dbReference type="EMBL" id="GFS62769.1"/>
    </source>
</evidence>
<gene>
    <name evidence="1" type="ORF">NPIL_619261</name>
</gene>